<dbReference type="SUPFAM" id="SSF46626">
    <property type="entry name" value="Cytochrome c"/>
    <property type="match status" value="1"/>
</dbReference>
<comment type="caution">
    <text evidence="7">The sequence shown here is derived from an EMBL/GenBank/DDBJ whole genome shotgun (WGS) entry which is preliminary data.</text>
</comment>
<keyword evidence="1 4" id="KW-0349">Heme</keyword>
<feature type="domain" description="Cytochrome c" evidence="6">
    <location>
        <begin position="40"/>
        <end position="117"/>
    </location>
</feature>
<keyword evidence="5" id="KW-0812">Transmembrane</keyword>
<keyword evidence="5" id="KW-0472">Membrane</keyword>
<dbReference type="GO" id="GO:0009055">
    <property type="term" value="F:electron transfer activity"/>
    <property type="evidence" value="ECO:0007669"/>
    <property type="project" value="InterPro"/>
</dbReference>
<sequence length="143" mass="16519">MTQKTKYNFFIITILITLFVVFNGLIYTSNENENPIKLTEQGLHGQRLWQENNCWSCHQTYGLGGYLGPDLTNVYSAENKGPLYIKAFLNSGVKAMPKFNFSEAEKEALVTYLKFIDSTGYYPNYNAKFKPNGWVELEYKNEK</sequence>
<evidence type="ECO:0000256" key="5">
    <source>
        <dbReference type="SAM" id="Phobius"/>
    </source>
</evidence>
<dbReference type="EMBL" id="QGGP01000001">
    <property type="protein sequence ID" value="PWK20756.1"/>
    <property type="molecule type" value="Genomic_DNA"/>
</dbReference>
<dbReference type="GO" id="GO:0046872">
    <property type="term" value="F:metal ion binding"/>
    <property type="evidence" value="ECO:0007669"/>
    <property type="project" value="UniProtKB-KW"/>
</dbReference>
<reference evidence="7 8" key="1">
    <citation type="submission" date="2018-05" db="EMBL/GenBank/DDBJ databases">
        <title>Genomic Encyclopedia of Archaeal and Bacterial Type Strains, Phase II (KMG-II): from individual species to whole genera.</title>
        <authorList>
            <person name="Goeker M."/>
        </authorList>
    </citation>
    <scope>NUCLEOTIDE SEQUENCE [LARGE SCALE GENOMIC DNA]</scope>
    <source>
        <strain evidence="7 8">DSM 22637</strain>
    </source>
</reference>
<evidence type="ECO:0000256" key="4">
    <source>
        <dbReference type="PROSITE-ProRule" id="PRU00433"/>
    </source>
</evidence>
<feature type="transmembrane region" description="Helical" evidence="5">
    <location>
        <begin position="7"/>
        <end position="27"/>
    </location>
</feature>
<evidence type="ECO:0000313" key="7">
    <source>
        <dbReference type="EMBL" id="PWK20756.1"/>
    </source>
</evidence>
<evidence type="ECO:0000259" key="6">
    <source>
        <dbReference type="PROSITE" id="PS51007"/>
    </source>
</evidence>
<keyword evidence="3 4" id="KW-0408">Iron</keyword>
<organism evidence="7 8">
    <name type="scientific">Xanthomarina spongicola</name>
    <dbReference type="NCBI Taxonomy" id="570520"/>
    <lineage>
        <taxon>Bacteria</taxon>
        <taxon>Pseudomonadati</taxon>
        <taxon>Bacteroidota</taxon>
        <taxon>Flavobacteriia</taxon>
        <taxon>Flavobacteriales</taxon>
        <taxon>Flavobacteriaceae</taxon>
        <taxon>Xanthomarina</taxon>
    </lineage>
</organism>
<dbReference type="InterPro" id="IPR036909">
    <property type="entry name" value="Cyt_c-like_dom_sf"/>
</dbReference>
<evidence type="ECO:0000313" key="8">
    <source>
        <dbReference type="Proteomes" id="UP000245430"/>
    </source>
</evidence>
<dbReference type="GO" id="GO:0020037">
    <property type="term" value="F:heme binding"/>
    <property type="evidence" value="ECO:0007669"/>
    <property type="project" value="InterPro"/>
</dbReference>
<evidence type="ECO:0000256" key="2">
    <source>
        <dbReference type="ARBA" id="ARBA00022723"/>
    </source>
</evidence>
<dbReference type="Pfam" id="PF13442">
    <property type="entry name" value="Cytochrome_CBB3"/>
    <property type="match status" value="1"/>
</dbReference>
<dbReference type="Proteomes" id="UP000245430">
    <property type="component" value="Unassembled WGS sequence"/>
</dbReference>
<keyword evidence="2 4" id="KW-0479">Metal-binding</keyword>
<evidence type="ECO:0000256" key="3">
    <source>
        <dbReference type="ARBA" id="ARBA00023004"/>
    </source>
</evidence>
<dbReference type="OrthoDB" id="9809720at2"/>
<dbReference type="Gene3D" id="1.10.760.10">
    <property type="entry name" value="Cytochrome c-like domain"/>
    <property type="match status" value="1"/>
</dbReference>
<keyword evidence="5" id="KW-1133">Transmembrane helix</keyword>
<accession>A0A316DSG4</accession>
<proteinExistence type="predicted"/>
<evidence type="ECO:0000256" key="1">
    <source>
        <dbReference type="ARBA" id="ARBA00022617"/>
    </source>
</evidence>
<dbReference type="InterPro" id="IPR009056">
    <property type="entry name" value="Cyt_c-like_dom"/>
</dbReference>
<gene>
    <name evidence="7" type="ORF">LX78_00459</name>
</gene>
<dbReference type="RefSeq" id="WP_109681016.1">
    <property type="nucleotide sequence ID" value="NZ_QGGP01000001.1"/>
</dbReference>
<keyword evidence="8" id="KW-1185">Reference proteome</keyword>
<dbReference type="PROSITE" id="PS51007">
    <property type="entry name" value="CYTC"/>
    <property type="match status" value="1"/>
</dbReference>
<name>A0A316DSG4_9FLAO</name>
<protein>
    <submittedName>
        <fullName evidence="7">Nitric oxide reductase subunit C</fullName>
    </submittedName>
</protein>
<dbReference type="AlphaFoldDB" id="A0A316DSG4"/>